<feature type="transmembrane region" description="Helical" evidence="8">
    <location>
        <begin position="343"/>
        <end position="366"/>
    </location>
</feature>
<evidence type="ECO:0000256" key="7">
    <source>
        <dbReference type="RuleBase" id="RU003346"/>
    </source>
</evidence>
<dbReference type="InterPro" id="IPR005829">
    <property type="entry name" value="Sugar_transporter_CS"/>
</dbReference>
<dbReference type="Proteomes" id="UP001465668">
    <property type="component" value="Unassembled WGS sequence"/>
</dbReference>
<evidence type="ECO:0000259" key="9">
    <source>
        <dbReference type="PROSITE" id="PS50850"/>
    </source>
</evidence>
<evidence type="ECO:0000256" key="1">
    <source>
        <dbReference type="ARBA" id="ARBA00004141"/>
    </source>
</evidence>
<dbReference type="PROSITE" id="PS50850">
    <property type="entry name" value="MFS"/>
    <property type="match status" value="1"/>
</dbReference>
<feature type="transmembrane region" description="Helical" evidence="8">
    <location>
        <begin position="89"/>
        <end position="108"/>
    </location>
</feature>
<keyword evidence="5 8" id="KW-1133">Transmembrane helix</keyword>
<comment type="caution">
    <text evidence="10">The sequence shown here is derived from an EMBL/GenBank/DDBJ whole genome shotgun (WGS) entry which is preliminary data.</text>
</comment>
<feature type="transmembrane region" description="Helical" evidence="8">
    <location>
        <begin position="179"/>
        <end position="199"/>
    </location>
</feature>
<name>A0ABR2Y841_9PEZI</name>
<evidence type="ECO:0000256" key="3">
    <source>
        <dbReference type="ARBA" id="ARBA00022448"/>
    </source>
</evidence>
<dbReference type="NCBIfam" id="TIGR00879">
    <property type="entry name" value="SP"/>
    <property type="match status" value="1"/>
</dbReference>
<evidence type="ECO:0000313" key="10">
    <source>
        <dbReference type="EMBL" id="KAK9782802.1"/>
    </source>
</evidence>
<feature type="transmembrane region" description="Helical" evidence="8">
    <location>
        <begin position="147"/>
        <end position="167"/>
    </location>
</feature>
<feature type="transmembrane region" description="Helical" evidence="8">
    <location>
        <begin position="269"/>
        <end position="298"/>
    </location>
</feature>
<dbReference type="SUPFAM" id="SSF103473">
    <property type="entry name" value="MFS general substrate transporter"/>
    <property type="match status" value="1"/>
</dbReference>
<gene>
    <name evidence="10" type="ORF">SCAR479_01145</name>
</gene>
<evidence type="ECO:0000256" key="6">
    <source>
        <dbReference type="ARBA" id="ARBA00023136"/>
    </source>
</evidence>
<protein>
    <submittedName>
        <fullName evidence="10">Lactose permease</fullName>
    </submittedName>
</protein>
<feature type="transmembrane region" description="Helical" evidence="8">
    <location>
        <begin position="114"/>
        <end position="135"/>
    </location>
</feature>
<evidence type="ECO:0000256" key="2">
    <source>
        <dbReference type="ARBA" id="ARBA00010992"/>
    </source>
</evidence>
<dbReference type="PRINTS" id="PR00171">
    <property type="entry name" value="SUGRTRNSPORT"/>
</dbReference>
<keyword evidence="3 7" id="KW-0813">Transport</keyword>
<dbReference type="InterPro" id="IPR036259">
    <property type="entry name" value="MFS_trans_sf"/>
</dbReference>
<feature type="transmembrane region" description="Helical" evidence="8">
    <location>
        <begin position="372"/>
        <end position="392"/>
    </location>
</feature>
<comment type="similarity">
    <text evidence="2 7">Belongs to the major facilitator superfamily. Sugar transporter (TC 2.A.1.1) family.</text>
</comment>
<feature type="transmembrane region" description="Helical" evidence="8">
    <location>
        <begin position="54"/>
        <end position="77"/>
    </location>
</feature>
<dbReference type="InterPro" id="IPR050360">
    <property type="entry name" value="MFS_Sugar_Transporters"/>
</dbReference>
<sequence>MARTGVPDRVTRNTPLLNGLLVLASTIMASTLGYDSSMMNGLNILSSYKDYFHLTTATNGLLTASIYIGHIIASLMVGALCDRWGRKPVLYFSGYITLVGVALQTGAVHISMFLIGRIIVGFGTGLSGSAGPSYLAETTSYKFRPYALGSFFDCFFVGGLVASGVIYRTEKIDSTWSWRIPSLIQAFWSLISIAILPFVPESPRWLFYQGRSQEALTALAASHSNGDETNPVTLAQFQQIEDTLTYEKSLGKMPNLIQAFKGKSNRKRLLLALSTAVIAQLSANMIGYAANNVITYYLGDMLDAAGVTDATTQLEINIILNAFSLVVCIVGTALVDKIGRRRLALTVTSLLVVFVFLIGALTKIYGAGGSTSGIYATVAMIFLFQGCYAFGWTPLSVLYPPEVLSYSIRANGMGLYMFGLSGTILLVAMAFPIALERIGWKLYMINGVWDVLCVIFIYFYWVETKGKTLEEIDEAITGEKHTDVPDIDLFSRGEVSLEKGVIVGLEAHSVQQVGEKKA</sequence>
<keyword evidence="4 8" id="KW-0812">Transmembrane</keyword>
<feature type="domain" description="Major facilitator superfamily (MFS) profile" evidence="9">
    <location>
        <begin position="21"/>
        <end position="465"/>
    </location>
</feature>
<evidence type="ECO:0000256" key="4">
    <source>
        <dbReference type="ARBA" id="ARBA00022692"/>
    </source>
</evidence>
<feature type="transmembrane region" description="Helical" evidence="8">
    <location>
        <begin position="318"/>
        <end position="336"/>
    </location>
</feature>
<keyword evidence="6 8" id="KW-0472">Membrane</keyword>
<dbReference type="PANTHER" id="PTHR48022:SF31">
    <property type="entry name" value="HEXOSE TRANSPORTER"/>
    <property type="match status" value="1"/>
</dbReference>
<dbReference type="PANTHER" id="PTHR48022">
    <property type="entry name" value="PLASTIDIC GLUCOSE TRANSPORTER 4"/>
    <property type="match status" value="1"/>
</dbReference>
<dbReference type="InterPro" id="IPR005828">
    <property type="entry name" value="MFS_sugar_transport-like"/>
</dbReference>
<feature type="transmembrane region" description="Helical" evidence="8">
    <location>
        <begin position="16"/>
        <end position="34"/>
    </location>
</feature>
<feature type="transmembrane region" description="Helical" evidence="8">
    <location>
        <begin position="413"/>
        <end position="434"/>
    </location>
</feature>
<keyword evidence="11" id="KW-1185">Reference proteome</keyword>
<proteinExistence type="inferred from homology"/>
<dbReference type="PROSITE" id="PS00217">
    <property type="entry name" value="SUGAR_TRANSPORT_2"/>
    <property type="match status" value="1"/>
</dbReference>
<organism evidence="10 11">
    <name type="scientific">Seiridium cardinale</name>
    <dbReference type="NCBI Taxonomy" id="138064"/>
    <lineage>
        <taxon>Eukaryota</taxon>
        <taxon>Fungi</taxon>
        <taxon>Dikarya</taxon>
        <taxon>Ascomycota</taxon>
        <taxon>Pezizomycotina</taxon>
        <taxon>Sordariomycetes</taxon>
        <taxon>Xylariomycetidae</taxon>
        <taxon>Amphisphaeriales</taxon>
        <taxon>Sporocadaceae</taxon>
        <taxon>Seiridium</taxon>
    </lineage>
</organism>
<evidence type="ECO:0000256" key="8">
    <source>
        <dbReference type="SAM" id="Phobius"/>
    </source>
</evidence>
<dbReference type="InterPro" id="IPR020846">
    <property type="entry name" value="MFS_dom"/>
</dbReference>
<dbReference type="EMBL" id="JARVKM010000002">
    <property type="protein sequence ID" value="KAK9782802.1"/>
    <property type="molecule type" value="Genomic_DNA"/>
</dbReference>
<reference evidence="10 11" key="1">
    <citation type="submission" date="2024-02" db="EMBL/GenBank/DDBJ databases">
        <title>First draft genome assembly of two strains of Seiridium cardinale.</title>
        <authorList>
            <person name="Emiliani G."/>
            <person name="Scali E."/>
        </authorList>
    </citation>
    <scope>NUCLEOTIDE SEQUENCE [LARGE SCALE GENOMIC DNA]</scope>
    <source>
        <strain evidence="10 11">BM-138-000479</strain>
    </source>
</reference>
<evidence type="ECO:0000256" key="5">
    <source>
        <dbReference type="ARBA" id="ARBA00022989"/>
    </source>
</evidence>
<dbReference type="InterPro" id="IPR003663">
    <property type="entry name" value="Sugar/inositol_transpt"/>
</dbReference>
<feature type="transmembrane region" description="Helical" evidence="8">
    <location>
        <begin position="440"/>
        <end position="461"/>
    </location>
</feature>
<comment type="subcellular location">
    <subcellularLocation>
        <location evidence="1">Membrane</location>
        <topology evidence="1">Multi-pass membrane protein</topology>
    </subcellularLocation>
</comment>
<dbReference type="Pfam" id="PF00083">
    <property type="entry name" value="Sugar_tr"/>
    <property type="match status" value="1"/>
</dbReference>
<accession>A0ABR2Y841</accession>
<dbReference type="Gene3D" id="1.20.1250.20">
    <property type="entry name" value="MFS general substrate transporter like domains"/>
    <property type="match status" value="1"/>
</dbReference>
<evidence type="ECO:0000313" key="11">
    <source>
        <dbReference type="Proteomes" id="UP001465668"/>
    </source>
</evidence>